<proteinExistence type="predicted"/>
<evidence type="ECO:0000313" key="2">
    <source>
        <dbReference type="Proteomes" id="UP000483820"/>
    </source>
</evidence>
<protein>
    <submittedName>
        <fullName evidence="1">Uncharacterized protein</fullName>
    </submittedName>
</protein>
<gene>
    <name evidence="1" type="ORF">GCK72_010856</name>
</gene>
<dbReference type="EMBL" id="WUAV01000003">
    <property type="protein sequence ID" value="KAF1762594.1"/>
    <property type="molecule type" value="Genomic_DNA"/>
</dbReference>
<comment type="caution">
    <text evidence="1">The sequence shown here is derived from an EMBL/GenBank/DDBJ whole genome shotgun (WGS) entry which is preliminary data.</text>
</comment>
<sequence>MPILYFENQSTRRLIPLGIHENTTYFYTDSNQFYEFLAFDIRFPHKWRLVGRFERQDISYGFSSLSPGARYIYVLFLRMTDEVTFGIQRIDLVERKEDEFRYTGDISEALRINFERVTMRSGPNGKLVLFDRSLVQGEIPLWTIQLSEEASKTFTVSYNPIGVKGKNTARNGCLFTVAVDPVNRCFAKLMSPRKMLVYTESRMWQEYEIPPEESLYDIFGSDGFPIEENRAVHETFGRHGHRAGAMQTRLTFHDLNGTVVARMLHMDRKNTTAVVELDHRHREIRVRKLATFLLNDSVSRMFYLIASPDVHVFLGVRHSAVVYIKIPSLEEIVGWRMQKKLQRDGYSDEVSQISNFTDLMILSFDKYAVKTEETKMVTENMEQLEIQDSRELDSMEMDFELD</sequence>
<name>A0A6A5H738_CAERE</name>
<dbReference type="Proteomes" id="UP000483820">
    <property type="component" value="Chromosome III"/>
</dbReference>
<dbReference type="KEGG" id="crq:GCK72_010856"/>
<dbReference type="RefSeq" id="XP_003111487.2">
    <property type="nucleotide sequence ID" value="XM_003111439.2"/>
</dbReference>
<dbReference type="GeneID" id="9812318"/>
<dbReference type="AlphaFoldDB" id="A0A6A5H738"/>
<accession>A0A6A5H738</accession>
<evidence type="ECO:0000313" key="1">
    <source>
        <dbReference type="EMBL" id="KAF1762594.1"/>
    </source>
</evidence>
<organism evidence="1 2">
    <name type="scientific">Caenorhabditis remanei</name>
    <name type="common">Caenorhabditis vulgaris</name>
    <dbReference type="NCBI Taxonomy" id="31234"/>
    <lineage>
        <taxon>Eukaryota</taxon>
        <taxon>Metazoa</taxon>
        <taxon>Ecdysozoa</taxon>
        <taxon>Nematoda</taxon>
        <taxon>Chromadorea</taxon>
        <taxon>Rhabditida</taxon>
        <taxon>Rhabditina</taxon>
        <taxon>Rhabditomorpha</taxon>
        <taxon>Rhabditoidea</taxon>
        <taxon>Rhabditidae</taxon>
        <taxon>Peloderinae</taxon>
        <taxon>Caenorhabditis</taxon>
    </lineage>
</organism>
<reference evidence="1 2" key="1">
    <citation type="submission" date="2019-12" db="EMBL/GenBank/DDBJ databases">
        <title>Chromosome-level assembly of the Caenorhabditis remanei genome.</title>
        <authorList>
            <person name="Teterina A.A."/>
            <person name="Willis J.H."/>
            <person name="Phillips P.C."/>
        </authorList>
    </citation>
    <scope>NUCLEOTIDE SEQUENCE [LARGE SCALE GENOMIC DNA]</scope>
    <source>
        <strain evidence="1 2">PX506</strain>
        <tissue evidence="1">Whole organism</tissue>
    </source>
</reference>
<dbReference type="CTD" id="9812318"/>